<evidence type="ECO:0000259" key="15">
    <source>
        <dbReference type="Pfam" id="PF02932"/>
    </source>
</evidence>
<dbReference type="GO" id="GO:0004888">
    <property type="term" value="F:transmembrane signaling receptor activity"/>
    <property type="evidence" value="ECO:0007669"/>
    <property type="project" value="InterPro"/>
</dbReference>
<dbReference type="GO" id="GO:0005886">
    <property type="term" value="C:plasma membrane"/>
    <property type="evidence" value="ECO:0007669"/>
    <property type="project" value="UniProtKB-SubCell"/>
</dbReference>
<evidence type="ECO:0000256" key="6">
    <source>
        <dbReference type="ARBA" id="ARBA00022729"/>
    </source>
</evidence>
<feature type="region of interest" description="Disordered" evidence="11">
    <location>
        <begin position="392"/>
        <end position="428"/>
    </location>
</feature>
<name>A0A9P1NB39_9PELO</name>
<evidence type="ECO:0000256" key="3">
    <source>
        <dbReference type="ARBA" id="ARBA00022448"/>
    </source>
</evidence>
<keyword evidence="8" id="KW-0406">Ion transport</keyword>
<evidence type="ECO:0000313" key="16">
    <source>
        <dbReference type="EMBL" id="CAI5454483.1"/>
    </source>
</evidence>
<feature type="signal peptide" evidence="13">
    <location>
        <begin position="1"/>
        <end position="17"/>
    </location>
</feature>
<sequence>MLLICSIFLLLYRQCCGSRSDPVPIYMDEKLNAGRHVYDNQSPPVQNQGLANEEVTVVELAMYIEGMSSFRTQTMDFQLDVYFQQFWRDPRLAHNESRRVLVKDKKVLHKMWHPDVYFANARIAEFHEVTQPNFLIWIQPDGSILYDTRISMVVVCTLNLEKWPLDSQKCNLRILSYAYTTEQLIIRWKKDEPISRNMAIAMSDMHITALFPGLCDGNYSTGIWSCVTAEFHVKREITHHIMQSYVPTTLIVVISWFSFWLDVEAVPARVSLAITTLLTLSTQASAARMALPEVSYMKAIDVWMGACMMFVFGVMIEFTIVNYAQRQVMASSLESVKNCDKKQSRPDIGTHARQLFSKFRQADRSPSNLAEEQNEQIAMSVAYDDISHAYSNSFSDEEAQSDPRSRVTEGTREHDDQRETCMNNDVWKDRDAETAERLAKWSDRDVDASSPLVPNGKTTVITYGTSETQPRQRKSNDSRKKDKWSSAIKQIQKHKKPRRSSSVTGKIAGRNRAKKIDQRSRWIFPATFIVFNIIYWYYYLYWKE</sequence>
<evidence type="ECO:0000256" key="5">
    <source>
        <dbReference type="ARBA" id="ARBA00022692"/>
    </source>
</evidence>
<keyword evidence="3" id="KW-0813">Transport</keyword>
<dbReference type="CDD" id="cd19049">
    <property type="entry name" value="LGIC_TM_anion"/>
    <property type="match status" value="1"/>
</dbReference>
<reference evidence="16" key="1">
    <citation type="submission" date="2022-11" db="EMBL/GenBank/DDBJ databases">
        <authorList>
            <person name="Kikuchi T."/>
        </authorList>
    </citation>
    <scope>NUCLEOTIDE SEQUENCE</scope>
    <source>
        <strain evidence="16">PS1010</strain>
    </source>
</reference>
<evidence type="ECO:0000256" key="13">
    <source>
        <dbReference type="SAM" id="SignalP"/>
    </source>
</evidence>
<evidence type="ECO:0000256" key="4">
    <source>
        <dbReference type="ARBA" id="ARBA00022475"/>
    </source>
</evidence>
<dbReference type="GO" id="GO:0005230">
    <property type="term" value="F:extracellular ligand-gated monoatomic ion channel activity"/>
    <property type="evidence" value="ECO:0007669"/>
    <property type="project" value="InterPro"/>
</dbReference>
<dbReference type="OrthoDB" id="442503at2759"/>
<evidence type="ECO:0000256" key="1">
    <source>
        <dbReference type="ARBA" id="ARBA00004141"/>
    </source>
</evidence>
<protein>
    <submittedName>
        <fullName evidence="16">Uncharacterized protein</fullName>
    </submittedName>
</protein>
<keyword evidence="17" id="KW-1185">Reference proteome</keyword>
<keyword evidence="7 12" id="KW-1133">Transmembrane helix</keyword>
<dbReference type="Pfam" id="PF02932">
    <property type="entry name" value="Neur_chan_memb"/>
    <property type="match status" value="1"/>
</dbReference>
<keyword evidence="10" id="KW-0407">Ion channel</keyword>
<dbReference type="Gene3D" id="2.70.170.10">
    <property type="entry name" value="Neurotransmitter-gated ion-channel ligand-binding domain"/>
    <property type="match status" value="1"/>
</dbReference>
<dbReference type="PANTHER" id="PTHR18945">
    <property type="entry name" value="NEUROTRANSMITTER GATED ION CHANNEL"/>
    <property type="match status" value="1"/>
</dbReference>
<feature type="compositionally biased region" description="Basic and acidic residues" evidence="11">
    <location>
        <begin position="401"/>
        <end position="419"/>
    </location>
</feature>
<dbReference type="SUPFAM" id="SSF90112">
    <property type="entry name" value="Neurotransmitter-gated ion-channel transmembrane pore"/>
    <property type="match status" value="1"/>
</dbReference>
<dbReference type="AlphaFoldDB" id="A0A9P1NB39"/>
<dbReference type="InterPro" id="IPR006029">
    <property type="entry name" value="Neurotrans-gated_channel_TM"/>
</dbReference>
<evidence type="ECO:0000256" key="9">
    <source>
        <dbReference type="ARBA" id="ARBA00023136"/>
    </source>
</evidence>
<feature type="region of interest" description="Disordered" evidence="11">
    <location>
        <begin position="441"/>
        <end position="511"/>
    </location>
</feature>
<evidence type="ECO:0000256" key="8">
    <source>
        <dbReference type="ARBA" id="ARBA00023065"/>
    </source>
</evidence>
<feature type="transmembrane region" description="Helical" evidence="12">
    <location>
        <begin position="270"/>
        <end position="291"/>
    </location>
</feature>
<dbReference type="Gene3D" id="1.20.58.390">
    <property type="entry name" value="Neurotransmitter-gated ion-channel transmembrane domain"/>
    <property type="match status" value="2"/>
</dbReference>
<dbReference type="InterPro" id="IPR036734">
    <property type="entry name" value="Neur_chan_lig-bd_sf"/>
</dbReference>
<evidence type="ECO:0000256" key="10">
    <source>
        <dbReference type="ARBA" id="ARBA00023303"/>
    </source>
</evidence>
<feature type="domain" description="Neurotransmitter-gated ion-channel ligand-binding" evidence="14">
    <location>
        <begin position="36"/>
        <end position="235"/>
    </location>
</feature>
<evidence type="ECO:0000313" key="17">
    <source>
        <dbReference type="Proteomes" id="UP001152747"/>
    </source>
</evidence>
<accession>A0A9P1NB39</accession>
<dbReference type="Pfam" id="PF02931">
    <property type="entry name" value="Neur_chan_LBD"/>
    <property type="match status" value="1"/>
</dbReference>
<comment type="subcellular location">
    <subcellularLocation>
        <location evidence="2">Cell membrane</location>
    </subcellularLocation>
    <subcellularLocation>
        <location evidence="1">Membrane</location>
        <topology evidence="1">Multi-pass membrane protein</topology>
    </subcellularLocation>
</comment>
<feature type="domain" description="Neurotransmitter-gated ion-channel transmembrane" evidence="15">
    <location>
        <begin position="245"/>
        <end position="536"/>
    </location>
</feature>
<gene>
    <name evidence="16" type="ORF">CAMP_LOCUS17120</name>
</gene>
<dbReference type="EMBL" id="CANHGI010000006">
    <property type="protein sequence ID" value="CAI5454483.1"/>
    <property type="molecule type" value="Genomic_DNA"/>
</dbReference>
<feature type="compositionally biased region" description="Basic and acidic residues" evidence="11">
    <location>
        <begin position="474"/>
        <end position="484"/>
    </location>
</feature>
<keyword evidence="4" id="KW-1003">Cell membrane</keyword>
<feature type="compositionally biased region" description="Polar residues" evidence="11">
    <location>
        <begin position="456"/>
        <end position="469"/>
    </location>
</feature>
<feature type="transmembrane region" description="Helical" evidence="12">
    <location>
        <begin position="303"/>
        <end position="324"/>
    </location>
</feature>
<feature type="transmembrane region" description="Helical" evidence="12">
    <location>
        <begin position="522"/>
        <end position="541"/>
    </location>
</feature>
<dbReference type="InterPro" id="IPR036719">
    <property type="entry name" value="Neuro-gated_channel_TM_sf"/>
</dbReference>
<proteinExistence type="predicted"/>
<dbReference type="InterPro" id="IPR006028">
    <property type="entry name" value="GABAA/Glycine_rcpt"/>
</dbReference>
<dbReference type="PRINTS" id="PR00253">
    <property type="entry name" value="GABAARECEPTR"/>
</dbReference>
<feature type="chain" id="PRO_5040116632" evidence="13">
    <location>
        <begin position="18"/>
        <end position="544"/>
    </location>
</feature>
<dbReference type="NCBIfam" id="TIGR00860">
    <property type="entry name" value="LIC"/>
    <property type="match status" value="1"/>
</dbReference>
<keyword evidence="5 12" id="KW-0812">Transmembrane</keyword>
<dbReference type="InterPro" id="IPR038050">
    <property type="entry name" value="Neuro_actylchol_rec"/>
</dbReference>
<dbReference type="InterPro" id="IPR006202">
    <property type="entry name" value="Neur_chan_lig-bd"/>
</dbReference>
<keyword evidence="6 13" id="KW-0732">Signal</keyword>
<dbReference type="InterPro" id="IPR006201">
    <property type="entry name" value="Neur_channel"/>
</dbReference>
<organism evidence="16 17">
    <name type="scientific">Caenorhabditis angaria</name>
    <dbReference type="NCBI Taxonomy" id="860376"/>
    <lineage>
        <taxon>Eukaryota</taxon>
        <taxon>Metazoa</taxon>
        <taxon>Ecdysozoa</taxon>
        <taxon>Nematoda</taxon>
        <taxon>Chromadorea</taxon>
        <taxon>Rhabditida</taxon>
        <taxon>Rhabditina</taxon>
        <taxon>Rhabditomorpha</taxon>
        <taxon>Rhabditoidea</taxon>
        <taxon>Rhabditidae</taxon>
        <taxon>Peloderinae</taxon>
        <taxon>Caenorhabditis</taxon>
    </lineage>
</organism>
<dbReference type="CDD" id="cd18987">
    <property type="entry name" value="LGIC_ECD_anion"/>
    <property type="match status" value="1"/>
</dbReference>
<evidence type="ECO:0000256" key="11">
    <source>
        <dbReference type="SAM" id="MobiDB-lite"/>
    </source>
</evidence>
<dbReference type="PRINTS" id="PR00252">
    <property type="entry name" value="NRIONCHANNEL"/>
</dbReference>
<evidence type="ECO:0000256" key="12">
    <source>
        <dbReference type="SAM" id="Phobius"/>
    </source>
</evidence>
<feature type="transmembrane region" description="Helical" evidence="12">
    <location>
        <begin position="244"/>
        <end position="263"/>
    </location>
</feature>
<comment type="caution">
    <text evidence="16">The sequence shown here is derived from an EMBL/GenBank/DDBJ whole genome shotgun (WGS) entry which is preliminary data.</text>
</comment>
<dbReference type="Proteomes" id="UP001152747">
    <property type="component" value="Unassembled WGS sequence"/>
</dbReference>
<evidence type="ECO:0000259" key="14">
    <source>
        <dbReference type="Pfam" id="PF02931"/>
    </source>
</evidence>
<evidence type="ECO:0000256" key="2">
    <source>
        <dbReference type="ARBA" id="ARBA00004236"/>
    </source>
</evidence>
<evidence type="ECO:0000256" key="7">
    <source>
        <dbReference type="ARBA" id="ARBA00022989"/>
    </source>
</evidence>
<keyword evidence="9 12" id="KW-0472">Membrane</keyword>
<dbReference type="FunFam" id="2.70.170.10:FF:000039">
    <property type="entry name" value="Ligand-Gated ion Channel"/>
    <property type="match status" value="1"/>
</dbReference>
<dbReference type="SUPFAM" id="SSF63712">
    <property type="entry name" value="Nicotinic receptor ligand binding domain-like"/>
    <property type="match status" value="1"/>
</dbReference>